<keyword evidence="2" id="KW-1185">Reference proteome</keyword>
<gene>
    <name evidence="1" type="ORF">SAMN00777080_2766</name>
</gene>
<dbReference type="STRING" id="758820.SAMN00777080_2766"/>
<sequence length="207" mass="22823">MFNSSKLSALLVLLLLAGFSLFLSGCIKEEDPTEVVVGEPFQGGVVGHIFQPGEEGFVDGETHGIIIAPVEQVFESQWGCQGSSVTGTSTEVGAGRKNTELVLAFHDALPDYYNNPTQCHPENDGTVAARLTINFENGGFNDWFMPSLKEMDYLYQNRDRIGGFSTVEYWSSCESNATNACVMSFITGEQLSKPKSEVRRVRVIRFF</sequence>
<evidence type="ECO:0000313" key="1">
    <source>
        <dbReference type="EMBL" id="SMD44151.1"/>
    </source>
</evidence>
<protein>
    <recommendedName>
        <fullName evidence="3">DUF1566 domain-containing protein</fullName>
    </recommendedName>
</protein>
<dbReference type="AlphaFoldDB" id="A0A1W2H5G9"/>
<evidence type="ECO:0008006" key="3">
    <source>
        <dbReference type="Google" id="ProtNLM"/>
    </source>
</evidence>
<dbReference type="PROSITE" id="PS51257">
    <property type="entry name" value="PROKAR_LIPOPROTEIN"/>
    <property type="match status" value="1"/>
</dbReference>
<dbReference type="Proteomes" id="UP000192333">
    <property type="component" value="Chromosome I"/>
</dbReference>
<organism evidence="1 2">
    <name type="scientific">Aquiflexum balticum DSM 16537</name>
    <dbReference type="NCBI Taxonomy" id="758820"/>
    <lineage>
        <taxon>Bacteria</taxon>
        <taxon>Pseudomonadati</taxon>
        <taxon>Bacteroidota</taxon>
        <taxon>Cytophagia</taxon>
        <taxon>Cytophagales</taxon>
        <taxon>Cyclobacteriaceae</taxon>
        <taxon>Aquiflexum</taxon>
    </lineage>
</organism>
<evidence type="ECO:0000313" key="2">
    <source>
        <dbReference type="Proteomes" id="UP000192333"/>
    </source>
</evidence>
<reference evidence="2" key="1">
    <citation type="submission" date="2017-04" db="EMBL/GenBank/DDBJ databases">
        <authorList>
            <person name="Varghese N."/>
            <person name="Submissions S."/>
        </authorList>
    </citation>
    <scope>NUCLEOTIDE SEQUENCE [LARGE SCALE GENOMIC DNA]</scope>
    <source>
        <strain evidence="2">DSM 16537</strain>
    </source>
</reference>
<dbReference type="RefSeq" id="WP_084120980.1">
    <property type="nucleotide sequence ID" value="NZ_LT838813.1"/>
</dbReference>
<accession>A0A1W2H5G9</accession>
<dbReference type="OrthoDB" id="9765957at2"/>
<proteinExistence type="predicted"/>
<dbReference type="EMBL" id="LT838813">
    <property type="protein sequence ID" value="SMD44151.1"/>
    <property type="molecule type" value="Genomic_DNA"/>
</dbReference>
<name>A0A1W2H5G9_9BACT</name>